<evidence type="ECO:0000313" key="2">
    <source>
        <dbReference type="Proteomes" id="UP000053647"/>
    </source>
</evidence>
<sequence length="183" mass="19927">SLLSNIGDASATLPISMLAKGGAFISMYQREAMWMSFKLRDESRDPLAVKIPVGGVNALTGLPQNAITKGKQDYLPIGGEHGQLWAFSPFFTNEDDGISTSPGVVRQFVAMPLGKGYTVEGQVTGREVRLILFNVGGIQIDVFPKYDTTGIEFAYLGRNLNMCQTPRQLGLKVGQSIQLKSQR</sequence>
<name>A0A0C9TRX5_PAXIN</name>
<dbReference type="AlphaFoldDB" id="A0A0C9TRX5"/>
<accession>A0A0C9TRX5</accession>
<keyword evidence="2" id="KW-1185">Reference proteome</keyword>
<dbReference type="OrthoDB" id="428577at2759"/>
<gene>
    <name evidence="1" type="ORF">PAXINDRAFT_86725</name>
</gene>
<dbReference type="EMBL" id="KN819424">
    <property type="protein sequence ID" value="KIJ09961.1"/>
    <property type="molecule type" value="Genomic_DNA"/>
</dbReference>
<dbReference type="HOGENOM" id="CLU_093545_0_0_1"/>
<protein>
    <submittedName>
        <fullName evidence="1">Uncharacterized protein</fullName>
    </submittedName>
</protein>
<organism evidence="1 2">
    <name type="scientific">Paxillus involutus ATCC 200175</name>
    <dbReference type="NCBI Taxonomy" id="664439"/>
    <lineage>
        <taxon>Eukaryota</taxon>
        <taxon>Fungi</taxon>
        <taxon>Dikarya</taxon>
        <taxon>Basidiomycota</taxon>
        <taxon>Agaricomycotina</taxon>
        <taxon>Agaricomycetes</taxon>
        <taxon>Agaricomycetidae</taxon>
        <taxon>Boletales</taxon>
        <taxon>Paxilineae</taxon>
        <taxon>Paxillaceae</taxon>
        <taxon>Paxillus</taxon>
    </lineage>
</organism>
<feature type="non-terminal residue" evidence="1">
    <location>
        <position position="1"/>
    </location>
</feature>
<evidence type="ECO:0000313" key="1">
    <source>
        <dbReference type="EMBL" id="KIJ09961.1"/>
    </source>
</evidence>
<reference evidence="2" key="2">
    <citation type="submission" date="2015-01" db="EMBL/GenBank/DDBJ databases">
        <title>Evolutionary Origins and Diversification of the Mycorrhizal Mutualists.</title>
        <authorList>
            <consortium name="DOE Joint Genome Institute"/>
            <consortium name="Mycorrhizal Genomics Consortium"/>
            <person name="Kohler A."/>
            <person name="Kuo A."/>
            <person name="Nagy L.G."/>
            <person name="Floudas D."/>
            <person name="Copeland A."/>
            <person name="Barry K.W."/>
            <person name="Cichocki N."/>
            <person name="Veneault-Fourrey C."/>
            <person name="LaButti K."/>
            <person name="Lindquist E.A."/>
            <person name="Lipzen A."/>
            <person name="Lundell T."/>
            <person name="Morin E."/>
            <person name="Murat C."/>
            <person name="Riley R."/>
            <person name="Ohm R."/>
            <person name="Sun H."/>
            <person name="Tunlid A."/>
            <person name="Henrissat B."/>
            <person name="Grigoriev I.V."/>
            <person name="Hibbett D.S."/>
            <person name="Martin F."/>
        </authorList>
    </citation>
    <scope>NUCLEOTIDE SEQUENCE [LARGE SCALE GENOMIC DNA]</scope>
    <source>
        <strain evidence="2">ATCC 200175</strain>
    </source>
</reference>
<dbReference type="Proteomes" id="UP000053647">
    <property type="component" value="Unassembled WGS sequence"/>
</dbReference>
<proteinExistence type="predicted"/>
<reference evidence="1 2" key="1">
    <citation type="submission" date="2014-06" db="EMBL/GenBank/DDBJ databases">
        <authorList>
            <consortium name="DOE Joint Genome Institute"/>
            <person name="Kuo A."/>
            <person name="Kohler A."/>
            <person name="Nagy L.G."/>
            <person name="Floudas D."/>
            <person name="Copeland A."/>
            <person name="Barry K.W."/>
            <person name="Cichocki N."/>
            <person name="Veneault-Fourrey C."/>
            <person name="LaButti K."/>
            <person name="Lindquist E.A."/>
            <person name="Lipzen A."/>
            <person name="Lundell T."/>
            <person name="Morin E."/>
            <person name="Murat C."/>
            <person name="Sun H."/>
            <person name="Tunlid A."/>
            <person name="Henrissat B."/>
            <person name="Grigoriev I.V."/>
            <person name="Hibbett D.S."/>
            <person name="Martin F."/>
            <person name="Nordberg H.P."/>
            <person name="Cantor M.N."/>
            <person name="Hua S.X."/>
        </authorList>
    </citation>
    <scope>NUCLEOTIDE SEQUENCE [LARGE SCALE GENOMIC DNA]</scope>
    <source>
        <strain evidence="1 2">ATCC 200175</strain>
    </source>
</reference>